<proteinExistence type="predicted"/>
<accession>A0A9P8QGF4</accession>
<protein>
    <submittedName>
        <fullName evidence="1">Uncharacterized protein</fullName>
    </submittedName>
</protein>
<dbReference type="Proteomes" id="UP000827724">
    <property type="component" value="Unassembled WGS sequence"/>
</dbReference>
<dbReference type="EMBL" id="JAIWOZ010000006">
    <property type="protein sequence ID" value="KAH6604396.1"/>
    <property type="molecule type" value="Genomic_DNA"/>
</dbReference>
<evidence type="ECO:0000313" key="2">
    <source>
        <dbReference type="Proteomes" id="UP000827724"/>
    </source>
</evidence>
<sequence length="99" mass="11173">MPKWLKAYNDSLGAVAQAGCNIDIVKQYDLHSFFQLELNIKVKHIHAFIGLGRSLETPKLGIIDFSNFVSRGAQFDRMVAHGRVTLCEEMKIRIAQLQA</sequence>
<keyword evidence="2" id="KW-1185">Reference proteome</keyword>
<dbReference type="AlphaFoldDB" id="A0A9P8QGF4"/>
<name>A0A9P8QGF4_9HYPO</name>
<evidence type="ECO:0000313" key="1">
    <source>
        <dbReference type="EMBL" id="KAH6604396.1"/>
    </source>
</evidence>
<reference evidence="1" key="1">
    <citation type="submission" date="2021-08" db="EMBL/GenBank/DDBJ databases">
        <title>Chromosome-Level Trichoderma cornu-damae using Hi-C Data.</title>
        <authorList>
            <person name="Kim C.S."/>
        </authorList>
    </citation>
    <scope>NUCLEOTIDE SEQUENCE</scope>
    <source>
        <strain evidence="1">KA19-0412C</strain>
    </source>
</reference>
<gene>
    <name evidence="1" type="ORF">Trco_007842</name>
</gene>
<comment type="caution">
    <text evidence="1">The sequence shown here is derived from an EMBL/GenBank/DDBJ whole genome shotgun (WGS) entry which is preliminary data.</text>
</comment>
<organism evidence="1 2">
    <name type="scientific">Trichoderma cornu-damae</name>
    <dbReference type="NCBI Taxonomy" id="654480"/>
    <lineage>
        <taxon>Eukaryota</taxon>
        <taxon>Fungi</taxon>
        <taxon>Dikarya</taxon>
        <taxon>Ascomycota</taxon>
        <taxon>Pezizomycotina</taxon>
        <taxon>Sordariomycetes</taxon>
        <taxon>Hypocreomycetidae</taxon>
        <taxon>Hypocreales</taxon>
        <taxon>Hypocreaceae</taxon>
        <taxon>Trichoderma</taxon>
    </lineage>
</organism>